<dbReference type="Pfam" id="PF08729">
    <property type="entry name" value="HUN"/>
    <property type="match status" value="1"/>
</dbReference>
<dbReference type="EMBL" id="OX451737">
    <property type="protein sequence ID" value="CAI8598335.1"/>
    <property type="molecule type" value="Genomic_DNA"/>
</dbReference>
<feature type="compositionally biased region" description="Polar residues" evidence="1">
    <location>
        <begin position="45"/>
        <end position="55"/>
    </location>
</feature>
<reference evidence="3 4" key="1">
    <citation type="submission" date="2023-01" db="EMBL/GenBank/DDBJ databases">
        <authorList>
            <person name="Kreplak J."/>
        </authorList>
    </citation>
    <scope>NUCLEOTIDE SEQUENCE [LARGE SCALE GENOMIC DNA]</scope>
</reference>
<name>A0AAV0ZPM7_VICFA</name>
<feature type="compositionally biased region" description="Polar residues" evidence="1">
    <location>
        <begin position="592"/>
        <end position="619"/>
    </location>
</feature>
<sequence>MNEEKKPSSSFVRIGDRQLFTVELRPGETTIVSWKKLLKDAAKSNGSASTSQLSRPETVPGQPVEVEENDEAQPHRFSAVIEKIERLYMGKDSSDDEDLPDVPDDDQYDTEDSFIDDAELDEYFQVDHSKVKHDGFFVNRGKLERTDEPPVIPNQQPKKRRRKDIVKNPGENINDHGSNKHVKVGKAASGKTTSIQARNVCNSSQILALPNEHYEDLKIQNQSDTYGVSSKKKIADTKPILVSAVSLKTSSDDVPVAMSEAKDADKKIGTFQSKNTSELFDASHQKYHEKGAYVQSKSQPGRPSKSIDNLENTSRLKERNGKRQLPDLNLSVGKCATKAAKSEYMHRKDGSSVRPKSSMLEKTLVELEKMVAESRPPAADLETDNTSQAVKRRLPREIKLKLAKVARLAASHGKVTKELINRLMSILGHLMQLRTLKRNLKIMINMGLSAKQEDDDRFQRIKKEVVDMIKMQAPASESKQQQKVGASGDVQEFGPDVKTITKRSVNMDAALEDKICDLYDIFVDGLDENAGPQIRKLYAELAELWPTGYMDNHGIKRGICRAKERRRASYTKNKDQEKIKRKKLLASRQEDSVQLDTGSITSQQNQQEKLVPESTSHAFTSTNKSVSNTSTAVQVPTSMNGVKQEKAKGSSSSSLDDIRVADGVLTKKLKRKPELEFEGANGGSERLVPLQGEERPRPQKPSSGLPTKSNLQPTSLPGLELSS</sequence>
<evidence type="ECO:0000313" key="3">
    <source>
        <dbReference type="EMBL" id="CAI8598335.1"/>
    </source>
</evidence>
<dbReference type="PANTHER" id="PTHR21669">
    <property type="entry name" value="CAPZ-INTERACTING PROTEIN AND RELATED PROTEINS"/>
    <property type="match status" value="1"/>
</dbReference>
<feature type="compositionally biased region" description="Polar residues" evidence="1">
    <location>
        <begin position="700"/>
        <end position="723"/>
    </location>
</feature>
<feature type="region of interest" description="Disordered" evidence="1">
    <location>
        <begin position="45"/>
        <end position="76"/>
    </location>
</feature>
<feature type="region of interest" description="Disordered" evidence="1">
    <location>
        <begin position="88"/>
        <end position="111"/>
    </location>
</feature>
<feature type="domain" description="Hpc2-related" evidence="2">
    <location>
        <begin position="102"/>
        <end position="144"/>
    </location>
</feature>
<feature type="compositionally biased region" description="Polar residues" evidence="1">
    <location>
        <begin position="632"/>
        <end position="641"/>
    </location>
</feature>
<evidence type="ECO:0000313" key="4">
    <source>
        <dbReference type="Proteomes" id="UP001157006"/>
    </source>
</evidence>
<dbReference type="GO" id="GO:0006325">
    <property type="term" value="P:chromatin organization"/>
    <property type="evidence" value="ECO:0007669"/>
    <property type="project" value="TreeGrafter"/>
</dbReference>
<gene>
    <name evidence="3" type="ORF">VFH_II122640</name>
</gene>
<feature type="compositionally biased region" description="Basic and acidic residues" evidence="1">
    <location>
        <begin position="314"/>
        <end position="325"/>
    </location>
</feature>
<feature type="region of interest" description="Disordered" evidence="1">
    <location>
        <begin position="293"/>
        <end position="328"/>
    </location>
</feature>
<dbReference type="PANTHER" id="PTHR21669:SF27">
    <property type="entry name" value="WOUND-RESPONSIVE FAMILY PROTEIN"/>
    <property type="match status" value="1"/>
</dbReference>
<feature type="compositionally biased region" description="Low complexity" evidence="1">
    <location>
        <begin position="620"/>
        <end position="631"/>
    </location>
</feature>
<organism evidence="3 4">
    <name type="scientific">Vicia faba</name>
    <name type="common">Broad bean</name>
    <name type="synonym">Faba vulgaris</name>
    <dbReference type="NCBI Taxonomy" id="3906"/>
    <lineage>
        <taxon>Eukaryota</taxon>
        <taxon>Viridiplantae</taxon>
        <taxon>Streptophyta</taxon>
        <taxon>Embryophyta</taxon>
        <taxon>Tracheophyta</taxon>
        <taxon>Spermatophyta</taxon>
        <taxon>Magnoliopsida</taxon>
        <taxon>eudicotyledons</taxon>
        <taxon>Gunneridae</taxon>
        <taxon>Pentapetalae</taxon>
        <taxon>rosids</taxon>
        <taxon>fabids</taxon>
        <taxon>Fabales</taxon>
        <taxon>Fabaceae</taxon>
        <taxon>Papilionoideae</taxon>
        <taxon>50 kb inversion clade</taxon>
        <taxon>NPAAA clade</taxon>
        <taxon>Hologalegina</taxon>
        <taxon>IRL clade</taxon>
        <taxon>Fabeae</taxon>
        <taxon>Vicia</taxon>
    </lineage>
</organism>
<feature type="region of interest" description="Disordered" evidence="1">
    <location>
        <begin position="142"/>
        <end position="191"/>
    </location>
</feature>
<feature type="compositionally biased region" description="Polar residues" evidence="1">
    <location>
        <begin position="295"/>
        <end position="313"/>
    </location>
</feature>
<dbReference type="GO" id="GO:0005634">
    <property type="term" value="C:nucleus"/>
    <property type="evidence" value="ECO:0007669"/>
    <property type="project" value="TreeGrafter"/>
</dbReference>
<dbReference type="InterPro" id="IPR014840">
    <property type="entry name" value="HRD"/>
</dbReference>
<dbReference type="Proteomes" id="UP001157006">
    <property type="component" value="Chromosome 2"/>
</dbReference>
<evidence type="ECO:0000259" key="2">
    <source>
        <dbReference type="Pfam" id="PF08729"/>
    </source>
</evidence>
<protein>
    <recommendedName>
        <fullName evidence="2">Hpc2-related domain-containing protein</fullName>
    </recommendedName>
</protein>
<feature type="compositionally biased region" description="Acidic residues" evidence="1">
    <location>
        <begin position="94"/>
        <end position="111"/>
    </location>
</feature>
<feature type="region of interest" description="Disordered" evidence="1">
    <location>
        <begin position="565"/>
        <end position="659"/>
    </location>
</feature>
<evidence type="ECO:0000256" key="1">
    <source>
        <dbReference type="SAM" id="MobiDB-lite"/>
    </source>
</evidence>
<accession>A0AAV0ZPM7</accession>
<proteinExistence type="predicted"/>
<keyword evidence="4" id="KW-1185">Reference proteome</keyword>
<feature type="region of interest" description="Disordered" evidence="1">
    <location>
        <begin position="675"/>
        <end position="723"/>
    </location>
</feature>
<dbReference type="AlphaFoldDB" id="A0AAV0ZPM7"/>